<dbReference type="PANTHER" id="PTHR36325:SF1">
    <property type="entry name" value="MYOSIN-2 HEAVY CHAIN-LIKE PROTEIN"/>
    <property type="match status" value="1"/>
</dbReference>
<organism evidence="2 3">
    <name type="scientific">Lithospermum erythrorhizon</name>
    <name type="common">Purple gromwell</name>
    <name type="synonym">Lithospermum officinale var. erythrorhizon</name>
    <dbReference type="NCBI Taxonomy" id="34254"/>
    <lineage>
        <taxon>Eukaryota</taxon>
        <taxon>Viridiplantae</taxon>
        <taxon>Streptophyta</taxon>
        <taxon>Embryophyta</taxon>
        <taxon>Tracheophyta</taxon>
        <taxon>Spermatophyta</taxon>
        <taxon>Magnoliopsida</taxon>
        <taxon>eudicotyledons</taxon>
        <taxon>Gunneridae</taxon>
        <taxon>Pentapetalae</taxon>
        <taxon>asterids</taxon>
        <taxon>lamiids</taxon>
        <taxon>Boraginales</taxon>
        <taxon>Boraginaceae</taxon>
        <taxon>Boraginoideae</taxon>
        <taxon>Lithospermeae</taxon>
        <taxon>Lithospermum</taxon>
    </lineage>
</organism>
<reference evidence="2 3" key="1">
    <citation type="submission" date="2024-01" db="EMBL/GenBank/DDBJ databases">
        <title>The complete chloroplast genome sequence of Lithospermum erythrorhizon: insights into the phylogenetic relationship among Boraginaceae species and the maternal lineages of purple gromwells.</title>
        <authorList>
            <person name="Okada T."/>
            <person name="Watanabe K."/>
        </authorList>
    </citation>
    <scope>NUCLEOTIDE SEQUENCE [LARGE SCALE GENOMIC DNA]</scope>
</reference>
<dbReference type="EMBL" id="BAABME010015701">
    <property type="protein sequence ID" value="GAA0142540.1"/>
    <property type="molecule type" value="Genomic_DNA"/>
</dbReference>
<evidence type="ECO:0000256" key="1">
    <source>
        <dbReference type="SAM" id="MobiDB-lite"/>
    </source>
</evidence>
<keyword evidence="3" id="KW-1185">Reference proteome</keyword>
<name>A0AAV3NT27_LITER</name>
<sequence length="715" mass="80921">MDLGCIDLGCIENESNGVKIKKAPKCKSSPINWFPRKKVDSYLKRKIQHLQEVDGMNSTLDETLGDANPHYSRVLREKMAVREAAHKALEARKAAMVEASWCRILKAARIESKISEAQLLKAEECSAKAFEAATAIGVIMYDAPDCPTKRYKIETTSPNGGSTTHTIKASFETAFEVDKQVAAAVKSAFMKLETCPSIDKDDLKKLLLEISEHPDTREHYQELSEFSSDCESDTGPDTTRLGIMTDKNWEMKNKNDTPVRQKKQKKRHALEKFNKENLVGMMLERLKGLPEDGLSSLATIVATCGLGAALAEAEIGNKQDLGSVSENSSTQAVRFSSFGAATMDGHLKKKMPDSELPSLDKFLVKRLTRLERDVLEAKNARKNEQKPDKSVVHDCSSDNACSGHITSDLVNDLQEDNLKSEEVDSDLGSIQVKHTSRIKDVQSHEINCNSQDKKLGSYAKDVIEVPSLDVYLVKHMTRLEKEVLEVKNQRLPNLVELDKQYVLDKENIDKNKELSVTNIDEDLKISRESYAQRRRRNKLENSSTFSEGLDKVLVKHVSRLEKEKLRLRAEEEIMPKMKRQERSRNELEIVKGGLDQVLVQRKSRLEIEKAQQPETQIMHSSTRRLAREKELEEAWGGLSLGNSMRPHPSRLEQDKQPTEVRRSSARRDARDKELQEAWGGLSLGNSMRPHLSKLEREKAAWLKAEEEQRRQATEV</sequence>
<evidence type="ECO:0000313" key="2">
    <source>
        <dbReference type="EMBL" id="GAA0142540.1"/>
    </source>
</evidence>
<dbReference type="Proteomes" id="UP001454036">
    <property type="component" value="Unassembled WGS sequence"/>
</dbReference>
<dbReference type="AlphaFoldDB" id="A0AAV3NT27"/>
<proteinExistence type="predicted"/>
<gene>
    <name evidence="2" type="ORF">LIER_35587</name>
</gene>
<dbReference type="PANTHER" id="PTHR36325">
    <property type="entry name" value="MYOSIN-2 HEAVY CHAIN-LIKE PROTEIN"/>
    <property type="match status" value="1"/>
</dbReference>
<feature type="region of interest" description="Disordered" evidence="1">
    <location>
        <begin position="637"/>
        <end position="691"/>
    </location>
</feature>
<comment type="caution">
    <text evidence="2">The sequence shown here is derived from an EMBL/GenBank/DDBJ whole genome shotgun (WGS) entry which is preliminary data.</text>
</comment>
<feature type="compositionally biased region" description="Basic and acidic residues" evidence="1">
    <location>
        <begin position="649"/>
        <end position="675"/>
    </location>
</feature>
<evidence type="ECO:0000313" key="3">
    <source>
        <dbReference type="Proteomes" id="UP001454036"/>
    </source>
</evidence>
<accession>A0AAV3NT27</accession>
<protein>
    <submittedName>
        <fullName evidence="2">Actin or actin-binding cytoskeletal protein</fullName>
    </submittedName>
</protein>